<name>A0A9P6HDS6_9AGAM</name>
<accession>A0A9P6HDS6</accession>
<comment type="caution">
    <text evidence="1">The sequence shown here is derived from an EMBL/GenBank/DDBJ whole genome shotgun (WGS) entry which is preliminary data.</text>
</comment>
<dbReference type="EMBL" id="WIUZ02000009">
    <property type="protein sequence ID" value="KAF9783965.1"/>
    <property type="molecule type" value="Genomic_DNA"/>
</dbReference>
<dbReference type="AlphaFoldDB" id="A0A9P6HDS6"/>
<evidence type="ECO:0000313" key="1">
    <source>
        <dbReference type="EMBL" id="KAF9783965.1"/>
    </source>
</evidence>
<protein>
    <submittedName>
        <fullName evidence="1">Uncharacterized protein</fullName>
    </submittedName>
</protein>
<sequence>MKQEEAQAKLDIIRKNLQGYISAGTHSKCWIRVGRKSSEIISRIDAAQAHLKKYPGRKAEEANREQDEFPVVNNRRTALDGDEDDWHRETMALYRPIEPLMEELIVGAPIACPGERSNSSQQFEAKMTALGYVWEAQHQPYDGNICGKGTRDGVLLGIKLWAQDRKGPSVRNMVFLNFL</sequence>
<keyword evidence="2" id="KW-1185">Reference proteome</keyword>
<reference evidence="1" key="2">
    <citation type="submission" date="2020-11" db="EMBL/GenBank/DDBJ databases">
        <authorList>
            <consortium name="DOE Joint Genome Institute"/>
            <person name="Kuo A."/>
            <person name="Miyauchi S."/>
            <person name="Kiss E."/>
            <person name="Drula E."/>
            <person name="Kohler A."/>
            <person name="Sanchez-Garcia M."/>
            <person name="Andreopoulos B."/>
            <person name="Barry K.W."/>
            <person name="Bonito G."/>
            <person name="Buee M."/>
            <person name="Carver A."/>
            <person name="Chen C."/>
            <person name="Cichocki N."/>
            <person name="Clum A."/>
            <person name="Culley D."/>
            <person name="Crous P.W."/>
            <person name="Fauchery L."/>
            <person name="Girlanda M."/>
            <person name="Hayes R."/>
            <person name="Keri Z."/>
            <person name="Labutti K."/>
            <person name="Lipzen A."/>
            <person name="Lombard V."/>
            <person name="Magnuson J."/>
            <person name="Maillard F."/>
            <person name="Morin E."/>
            <person name="Murat C."/>
            <person name="Nolan M."/>
            <person name="Ohm R."/>
            <person name="Pangilinan J."/>
            <person name="Pereira M."/>
            <person name="Perotto S."/>
            <person name="Peter M."/>
            <person name="Riley R."/>
            <person name="Sitrit Y."/>
            <person name="Stielow B."/>
            <person name="Szollosi G."/>
            <person name="Zifcakova L."/>
            <person name="Stursova M."/>
            <person name="Spatafora J.W."/>
            <person name="Tedersoo L."/>
            <person name="Vaario L.-M."/>
            <person name="Yamada A."/>
            <person name="Yan M."/>
            <person name="Wang P."/>
            <person name="Xu J."/>
            <person name="Bruns T."/>
            <person name="Baldrian P."/>
            <person name="Vilgalys R."/>
            <person name="Henrissat B."/>
            <person name="Grigoriev I.V."/>
            <person name="Hibbett D."/>
            <person name="Nagy L.G."/>
            <person name="Martin F.M."/>
        </authorList>
    </citation>
    <scope>NUCLEOTIDE SEQUENCE</scope>
    <source>
        <strain evidence="1">UH-Tt-Lm1</strain>
    </source>
</reference>
<proteinExistence type="predicted"/>
<dbReference type="Proteomes" id="UP000736335">
    <property type="component" value="Unassembled WGS sequence"/>
</dbReference>
<gene>
    <name evidence="1" type="ORF">BJ322DRAFT_1197422</name>
</gene>
<organism evidence="1 2">
    <name type="scientific">Thelephora terrestris</name>
    <dbReference type="NCBI Taxonomy" id="56493"/>
    <lineage>
        <taxon>Eukaryota</taxon>
        <taxon>Fungi</taxon>
        <taxon>Dikarya</taxon>
        <taxon>Basidiomycota</taxon>
        <taxon>Agaricomycotina</taxon>
        <taxon>Agaricomycetes</taxon>
        <taxon>Thelephorales</taxon>
        <taxon>Thelephoraceae</taxon>
        <taxon>Thelephora</taxon>
    </lineage>
</organism>
<reference evidence="1" key="1">
    <citation type="journal article" date="2020" name="Nat. Commun.">
        <title>Large-scale genome sequencing of mycorrhizal fungi provides insights into the early evolution of symbiotic traits.</title>
        <authorList>
            <person name="Miyauchi S."/>
            <person name="Kiss E."/>
            <person name="Kuo A."/>
            <person name="Drula E."/>
            <person name="Kohler A."/>
            <person name="Sanchez-Garcia M."/>
            <person name="Morin E."/>
            <person name="Andreopoulos B."/>
            <person name="Barry K.W."/>
            <person name="Bonito G."/>
            <person name="Buee M."/>
            <person name="Carver A."/>
            <person name="Chen C."/>
            <person name="Cichocki N."/>
            <person name="Clum A."/>
            <person name="Culley D."/>
            <person name="Crous P.W."/>
            <person name="Fauchery L."/>
            <person name="Girlanda M."/>
            <person name="Hayes R.D."/>
            <person name="Keri Z."/>
            <person name="LaButti K."/>
            <person name="Lipzen A."/>
            <person name="Lombard V."/>
            <person name="Magnuson J."/>
            <person name="Maillard F."/>
            <person name="Murat C."/>
            <person name="Nolan M."/>
            <person name="Ohm R.A."/>
            <person name="Pangilinan J."/>
            <person name="Pereira M.F."/>
            <person name="Perotto S."/>
            <person name="Peter M."/>
            <person name="Pfister S."/>
            <person name="Riley R."/>
            <person name="Sitrit Y."/>
            <person name="Stielow J.B."/>
            <person name="Szollosi G."/>
            <person name="Zifcakova L."/>
            <person name="Stursova M."/>
            <person name="Spatafora J.W."/>
            <person name="Tedersoo L."/>
            <person name="Vaario L.M."/>
            <person name="Yamada A."/>
            <person name="Yan M."/>
            <person name="Wang P."/>
            <person name="Xu J."/>
            <person name="Bruns T."/>
            <person name="Baldrian P."/>
            <person name="Vilgalys R."/>
            <person name="Dunand C."/>
            <person name="Henrissat B."/>
            <person name="Grigoriev I.V."/>
            <person name="Hibbett D."/>
            <person name="Nagy L.G."/>
            <person name="Martin F.M."/>
        </authorList>
    </citation>
    <scope>NUCLEOTIDE SEQUENCE</scope>
    <source>
        <strain evidence="1">UH-Tt-Lm1</strain>
    </source>
</reference>
<evidence type="ECO:0000313" key="2">
    <source>
        <dbReference type="Proteomes" id="UP000736335"/>
    </source>
</evidence>